<proteinExistence type="predicted"/>
<keyword evidence="3" id="KW-1185">Reference proteome</keyword>
<dbReference type="PANTHER" id="PTHR38926">
    <property type="entry name" value="F-BOX DOMAIN CONTAINING PROTEIN, EXPRESSED"/>
    <property type="match status" value="1"/>
</dbReference>
<accession>A0AAD5C5F6</accession>
<gene>
    <name evidence="2" type="ORF">M8C21_031949</name>
</gene>
<sequence length="250" mass="28299">MEARDWKELPVDCLVQVLTRVGIESLIGSIPLVCKSWYNATFYPQSWQQLVFHKLPTTKHSNLHHHHPPQHAADSLETFLHFAVARSHGLVTDLVFPPHSRLKQGQIAWIAQQCPSLKLLVLPNYLSYVINFEVANSVCNWKDLEGLQVSSLIGLKTTIANISKNCPKFYHLSVYVPRLDGDVASAIASQLPHIKTLDLRFSTIERDDLVVVLKACHKLRHLDISDQCKGLIEAADNELVRDIRIIKHKA</sequence>
<reference evidence="2" key="1">
    <citation type="submission" date="2022-06" db="EMBL/GenBank/DDBJ databases">
        <title>Uncovering the hologenomic basis of an extraordinary plant invasion.</title>
        <authorList>
            <person name="Bieker V.C."/>
            <person name="Martin M.D."/>
            <person name="Gilbert T."/>
            <person name="Hodgins K."/>
            <person name="Battlay P."/>
            <person name="Petersen B."/>
            <person name="Wilson J."/>
        </authorList>
    </citation>
    <scope>NUCLEOTIDE SEQUENCE</scope>
    <source>
        <strain evidence="2">AA19_3_7</strain>
        <tissue evidence="2">Leaf</tissue>
    </source>
</reference>
<feature type="domain" description="F-box" evidence="1">
    <location>
        <begin position="3"/>
        <end position="50"/>
    </location>
</feature>
<name>A0AAD5C5F6_AMBAR</name>
<protein>
    <recommendedName>
        <fullName evidence="1">F-box domain-containing protein</fullName>
    </recommendedName>
</protein>
<dbReference type="InterPro" id="IPR036047">
    <property type="entry name" value="F-box-like_dom_sf"/>
</dbReference>
<dbReference type="AlphaFoldDB" id="A0AAD5C5F6"/>
<comment type="caution">
    <text evidence="2">The sequence shown here is derived from an EMBL/GenBank/DDBJ whole genome shotgun (WGS) entry which is preliminary data.</text>
</comment>
<dbReference type="InterPro" id="IPR032675">
    <property type="entry name" value="LRR_dom_sf"/>
</dbReference>
<organism evidence="2 3">
    <name type="scientific">Ambrosia artemisiifolia</name>
    <name type="common">Common ragweed</name>
    <dbReference type="NCBI Taxonomy" id="4212"/>
    <lineage>
        <taxon>Eukaryota</taxon>
        <taxon>Viridiplantae</taxon>
        <taxon>Streptophyta</taxon>
        <taxon>Embryophyta</taxon>
        <taxon>Tracheophyta</taxon>
        <taxon>Spermatophyta</taxon>
        <taxon>Magnoliopsida</taxon>
        <taxon>eudicotyledons</taxon>
        <taxon>Gunneridae</taxon>
        <taxon>Pentapetalae</taxon>
        <taxon>asterids</taxon>
        <taxon>campanulids</taxon>
        <taxon>Asterales</taxon>
        <taxon>Asteraceae</taxon>
        <taxon>Asteroideae</taxon>
        <taxon>Heliantheae alliance</taxon>
        <taxon>Heliantheae</taxon>
        <taxon>Ambrosia</taxon>
    </lineage>
</organism>
<dbReference type="EMBL" id="JAMZMK010009458">
    <property type="protein sequence ID" value="KAI7735633.1"/>
    <property type="molecule type" value="Genomic_DNA"/>
</dbReference>
<dbReference type="Gene3D" id="3.80.10.10">
    <property type="entry name" value="Ribonuclease Inhibitor"/>
    <property type="match status" value="1"/>
</dbReference>
<dbReference type="SUPFAM" id="SSF81383">
    <property type="entry name" value="F-box domain"/>
    <property type="match status" value="1"/>
</dbReference>
<dbReference type="Proteomes" id="UP001206925">
    <property type="component" value="Unassembled WGS sequence"/>
</dbReference>
<dbReference type="Pfam" id="PF12937">
    <property type="entry name" value="F-box-like"/>
    <property type="match status" value="1"/>
</dbReference>
<evidence type="ECO:0000313" key="2">
    <source>
        <dbReference type="EMBL" id="KAI7735633.1"/>
    </source>
</evidence>
<dbReference type="PANTHER" id="PTHR38926:SF5">
    <property type="entry name" value="F-BOX AND LEUCINE-RICH REPEAT PROTEIN 6"/>
    <property type="match status" value="1"/>
</dbReference>
<evidence type="ECO:0000259" key="1">
    <source>
        <dbReference type="PROSITE" id="PS50181"/>
    </source>
</evidence>
<dbReference type="Gene3D" id="1.20.1280.50">
    <property type="match status" value="1"/>
</dbReference>
<evidence type="ECO:0000313" key="3">
    <source>
        <dbReference type="Proteomes" id="UP001206925"/>
    </source>
</evidence>
<dbReference type="SUPFAM" id="SSF52047">
    <property type="entry name" value="RNI-like"/>
    <property type="match status" value="1"/>
</dbReference>
<dbReference type="InterPro" id="IPR001810">
    <property type="entry name" value="F-box_dom"/>
</dbReference>
<dbReference type="PROSITE" id="PS50181">
    <property type="entry name" value="FBOX"/>
    <property type="match status" value="1"/>
</dbReference>